<keyword evidence="2" id="KW-1185">Reference proteome</keyword>
<proteinExistence type="predicted"/>
<dbReference type="Proteomes" id="UP000269396">
    <property type="component" value="Unassembled WGS sequence"/>
</dbReference>
<name>A0A3P8F3S8_9TREM</name>
<dbReference type="EMBL" id="UZAL01036990">
    <property type="protein sequence ID" value="VDP70932.1"/>
    <property type="molecule type" value="Genomic_DNA"/>
</dbReference>
<dbReference type="PANTHER" id="PTHR47027">
    <property type="entry name" value="REVERSE TRANSCRIPTASE DOMAIN-CONTAINING PROTEIN"/>
    <property type="match status" value="1"/>
</dbReference>
<organism evidence="1 2">
    <name type="scientific">Schistosoma mattheei</name>
    <dbReference type="NCBI Taxonomy" id="31246"/>
    <lineage>
        <taxon>Eukaryota</taxon>
        <taxon>Metazoa</taxon>
        <taxon>Spiralia</taxon>
        <taxon>Lophotrochozoa</taxon>
        <taxon>Platyhelminthes</taxon>
        <taxon>Trematoda</taxon>
        <taxon>Digenea</taxon>
        <taxon>Strigeidida</taxon>
        <taxon>Schistosomatoidea</taxon>
        <taxon>Schistosomatidae</taxon>
        <taxon>Schistosoma</taxon>
    </lineage>
</organism>
<evidence type="ECO:0000313" key="1">
    <source>
        <dbReference type="EMBL" id="VDP70932.1"/>
    </source>
</evidence>
<dbReference type="PANTHER" id="PTHR47027:SF25">
    <property type="entry name" value="REVERSE TRANSCRIPTASE DOMAIN-CONTAINING PROTEIN"/>
    <property type="match status" value="1"/>
</dbReference>
<sequence length="293" mass="32427">MDGEQIEVVEKFMYLDSGISAGDGVSGEINARIVKARAAYADLGHLWRLRDVSLAVKGRIYNASMRAVLLYACEIGLSELRMIADIQWQHHVSNAEVRRRVFGHRDNNPIVVTILEHRLRWLEHLENNCRTYEGVYKSLYESSTSSNVSEAVIQDPPGGPVLSIPVTCPVMDSNSIIPETACTDSDVSSSQGDPLVLPENMSYASNNNQEPGAVLLNADYHSDPLSTSEVLHKFGHNISEESNFDHLISSIVQPHHSVTFSRSSVQCDKYVLNKFKLIVTLACEDPTLFRGGG</sequence>
<dbReference type="AlphaFoldDB" id="A0A3P8F3S8"/>
<reference evidence="1 2" key="1">
    <citation type="submission" date="2018-11" db="EMBL/GenBank/DDBJ databases">
        <authorList>
            <consortium name="Pathogen Informatics"/>
        </authorList>
    </citation>
    <scope>NUCLEOTIDE SEQUENCE [LARGE SCALE GENOMIC DNA]</scope>
    <source>
        <strain>Denwood</strain>
        <strain evidence="2">Zambia</strain>
    </source>
</reference>
<evidence type="ECO:0000313" key="2">
    <source>
        <dbReference type="Proteomes" id="UP000269396"/>
    </source>
</evidence>
<gene>
    <name evidence="1" type="ORF">SMTD_LOCUS16297</name>
</gene>
<accession>A0A3P8F3S8</accession>
<protein>
    <submittedName>
        <fullName evidence="1">Uncharacterized protein</fullName>
    </submittedName>
</protein>